<sequence>MAADQSPMNKLITEHIDIWTSAVKTKSISGRGSSKKLELYGIKKLRELIIELAIQGKLTASLDFKG</sequence>
<evidence type="ECO:0000313" key="2">
    <source>
        <dbReference type="Proteomes" id="UP000214596"/>
    </source>
</evidence>
<organism evidence="1 2">
    <name type="scientific">Vibrio parahaemolyticus</name>
    <dbReference type="NCBI Taxonomy" id="670"/>
    <lineage>
        <taxon>Bacteria</taxon>
        <taxon>Pseudomonadati</taxon>
        <taxon>Pseudomonadota</taxon>
        <taxon>Gammaproteobacteria</taxon>
        <taxon>Vibrionales</taxon>
        <taxon>Vibrionaceae</taxon>
        <taxon>Vibrio</taxon>
    </lineage>
</organism>
<name>A0A227J008_VIBPH</name>
<gene>
    <name evidence="1" type="ORF">CA163_35060</name>
</gene>
<proteinExistence type="predicted"/>
<dbReference type="EMBL" id="NIXT01004595">
    <property type="protein sequence ID" value="OXE28218.1"/>
    <property type="molecule type" value="Genomic_DNA"/>
</dbReference>
<accession>A0A227J008</accession>
<dbReference type="Proteomes" id="UP000214596">
    <property type="component" value="Unassembled WGS sequence"/>
</dbReference>
<protein>
    <submittedName>
        <fullName evidence="1">Uncharacterized protein</fullName>
    </submittedName>
</protein>
<reference evidence="1 2" key="1">
    <citation type="journal article" date="2017" name="Appl. Environ. Microbiol.">
        <title>Parallel evolution of two clades of a major Atlantic endemic Vibrio parahaemolyticus pathogen lineage by independent acquisition of related pathogenicity islands.</title>
        <authorList>
            <person name="Xu F."/>
            <person name="Gonzalez-Escalona N."/>
            <person name="Drees K.P."/>
            <person name="Sebra R.P."/>
            <person name="Cooper V.S."/>
            <person name="Jones S.H."/>
            <person name="Whistler C.A."/>
        </authorList>
    </citation>
    <scope>NUCLEOTIDE SEQUENCE [LARGE SCALE GENOMIC DNA]</scope>
    <source>
        <strain evidence="1 2">MAVP-3</strain>
    </source>
</reference>
<feature type="non-terminal residue" evidence="1">
    <location>
        <position position="66"/>
    </location>
</feature>
<comment type="caution">
    <text evidence="1">The sequence shown here is derived from an EMBL/GenBank/DDBJ whole genome shotgun (WGS) entry which is preliminary data.</text>
</comment>
<evidence type="ECO:0000313" key="1">
    <source>
        <dbReference type="EMBL" id="OXE28218.1"/>
    </source>
</evidence>
<dbReference type="AlphaFoldDB" id="A0A227J008"/>